<feature type="transmembrane region" description="Helical" evidence="6">
    <location>
        <begin position="32"/>
        <end position="53"/>
    </location>
</feature>
<dbReference type="PROSITE" id="PS50926">
    <property type="entry name" value="TRAM"/>
    <property type="match status" value="1"/>
</dbReference>
<evidence type="ECO:0000313" key="8">
    <source>
        <dbReference type="EMBL" id="MDQ8194322.1"/>
    </source>
</evidence>
<keyword evidence="6" id="KW-1133">Transmembrane helix</keyword>
<keyword evidence="6" id="KW-0472">Membrane</keyword>
<reference evidence="8 9" key="1">
    <citation type="submission" date="2023-04" db="EMBL/GenBank/DDBJ databases">
        <title>A novel bacteria isolated from coastal sediment.</title>
        <authorList>
            <person name="Liu X.-J."/>
            <person name="Du Z.-J."/>
        </authorList>
    </citation>
    <scope>NUCLEOTIDE SEQUENCE [LARGE SCALE GENOMIC DNA]</scope>
    <source>
        <strain evidence="8 9">SDUM461004</strain>
    </source>
</reference>
<dbReference type="InterPro" id="IPR002716">
    <property type="entry name" value="PIN_dom"/>
</dbReference>
<evidence type="ECO:0000256" key="5">
    <source>
        <dbReference type="ARBA" id="ARBA00022842"/>
    </source>
</evidence>
<keyword evidence="4" id="KW-0378">Hydrolase</keyword>
<feature type="transmembrane region" description="Helical" evidence="6">
    <location>
        <begin position="98"/>
        <end position="117"/>
    </location>
</feature>
<feature type="transmembrane region" description="Helical" evidence="6">
    <location>
        <begin position="60"/>
        <end position="78"/>
    </location>
</feature>
<dbReference type="SUPFAM" id="SSF88723">
    <property type="entry name" value="PIN domain-like"/>
    <property type="match status" value="1"/>
</dbReference>
<evidence type="ECO:0000256" key="6">
    <source>
        <dbReference type="SAM" id="Phobius"/>
    </source>
</evidence>
<evidence type="ECO:0000313" key="9">
    <source>
        <dbReference type="Proteomes" id="UP001243717"/>
    </source>
</evidence>
<dbReference type="Gene3D" id="3.40.50.1010">
    <property type="entry name" value="5'-nuclease"/>
    <property type="match status" value="1"/>
</dbReference>
<evidence type="ECO:0000256" key="1">
    <source>
        <dbReference type="ARBA" id="ARBA00001946"/>
    </source>
</evidence>
<keyword evidence="3" id="KW-0540">Nuclease</keyword>
<keyword evidence="5" id="KW-0460">Magnesium</keyword>
<accession>A0ABU1AHL9</accession>
<protein>
    <submittedName>
        <fullName evidence="8">TRAM domain-containing protein</fullName>
    </submittedName>
</protein>
<name>A0ABU1AHL9_9BACT</name>
<dbReference type="SMART" id="SM00670">
    <property type="entry name" value="PINc"/>
    <property type="match status" value="1"/>
</dbReference>
<dbReference type="Pfam" id="PF01938">
    <property type="entry name" value="TRAM"/>
    <property type="match status" value="1"/>
</dbReference>
<comment type="caution">
    <text evidence="8">The sequence shown here is derived from an EMBL/GenBank/DDBJ whole genome shotgun (WGS) entry which is preliminary data.</text>
</comment>
<dbReference type="EMBL" id="JARXIC010000010">
    <property type="protein sequence ID" value="MDQ8194322.1"/>
    <property type="molecule type" value="Genomic_DNA"/>
</dbReference>
<evidence type="ECO:0000256" key="2">
    <source>
        <dbReference type="ARBA" id="ARBA00022679"/>
    </source>
</evidence>
<proteinExistence type="predicted"/>
<evidence type="ECO:0000259" key="7">
    <source>
        <dbReference type="PROSITE" id="PS50926"/>
    </source>
</evidence>
<keyword evidence="6" id="KW-0812">Transmembrane</keyword>
<dbReference type="InterPro" id="IPR029060">
    <property type="entry name" value="PIN-like_dom_sf"/>
</dbReference>
<dbReference type="Proteomes" id="UP001243717">
    <property type="component" value="Unassembled WGS sequence"/>
</dbReference>
<feature type="domain" description="TRAM" evidence="7">
    <location>
        <begin position="269"/>
        <end position="330"/>
    </location>
</feature>
<evidence type="ECO:0000256" key="3">
    <source>
        <dbReference type="ARBA" id="ARBA00022722"/>
    </source>
</evidence>
<evidence type="ECO:0000256" key="4">
    <source>
        <dbReference type="ARBA" id="ARBA00022801"/>
    </source>
</evidence>
<gene>
    <name evidence="8" type="ORF">QEH59_07790</name>
</gene>
<dbReference type="InterPro" id="IPR002792">
    <property type="entry name" value="TRAM_dom"/>
</dbReference>
<feature type="transmembrane region" description="Helical" evidence="6">
    <location>
        <begin position="7"/>
        <end position="26"/>
    </location>
</feature>
<dbReference type="CDD" id="cd09877">
    <property type="entry name" value="PIN_YacL-like"/>
    <property type="match status" value="1"/>
</dbReference>
<dbReference type="PANTHER" id="PTHR11603">
    <property type="entry name" value="AAA FAMILY ATPASE"/>
    <property type="match status" value="1"/>
</dbReference>
<dbReference type="PROSITE" id="PS51257">
    <property type="entry name" value="PROKAR_LIPOPROTEIN"/>
    <property type="match status" value="1"/>
</dbReference>
<organism evidence="8 9">
    <name type="scientific">Thalassobacterium sedimentorum</name>
    <dbReference type="NCBI Taxonomy" id="3041258"/>
    <lineage>
        <taxon>Bacteria</taxon>
        <taxon>Pseudomonadati</taxon>
        <taxon>Verrucomicrobiota</taxon>
        <taxon>Opitutia</taxon>
        <taxon>Puniceicoccales</taxon>
        <taxon>Coraliomargaritaceae</taxon>
        <taxon>Thalassobacterium</taxon>
    </lineage>
</organism>
<comment type="cofactor">
    <cofactor evidence="1">
        <name>Mg(2+)</name>
        <dbReference type="ChEBI" id="CHEBI:18420"/>
    </cofactor>
</comment>
<keyword evidence="9" id="KW-1185">Reference proteome</keyword>
<dbReference type="PANTHER" id="PTHR11603:SF147">
    <property type="entry name" value="MEMBRANE PROTEIN"/>
    <property type="match status" value="1"/>
</dbReference>
<dbReference type="Pfam" id="PF01850">
    <property type="entry name" value="PIN"/>
    <property type="match status" value="1"/>
</dbReference>
<sequence length="343" mass="37749">MDRTILIVRVFFLVVSILGCLLLGYTTEGWDLMPVLFIGMSVAALVILTDMMLQGFSLRGLSAITFGLAVGGLIAFLISSSPLFEPLESDPRLAETLFLSRLALYIISMYLATVVALRGKDEFNLVIPYVRFSAQNVESLVVVVDTSALIDGRIAAICDSRWFGYALVIPRFVLDELQSVADSSEHARREKGRRGLEVLNRIRRMKHVDLRIHESEVTVRDAVDSKLVYLADTMKAKLLTTDYNLAKLAEFHGVEWLNITSLVKALNQEVSVGTRLTVELVKPGKDSGQAIGYLPDGSMLVVNNGRKWIGQEIRVEVDSVVPSSGGKMIFATHYPDGVTAPSA</sequence>
<dbReference type="InterPro" id="IPR052041">
    <property type="entry name" value="Nucleic_acid_metab_PIN/TRAM"/>
</dbReference>
<dbReference type="RefSeq" id="WP_308984802.1">
    <property type="nucleotide sequence ID" value="NZ_JARXIC010000010.1"/>
</dbReference>
<keyword evidence="2" id="KW-0808">Transferase</keyword>